<evidence type="ECO:0000313" key="2">
    <source>
        <dbReference type="EMBL" id="KAK7535270.1"/>
    </source>
</evidence>
<comment type="caution">
    <text evidence="2">The sequence shown here is derived from an EMBL/GenBank/DDBJ whole genome shotgun (WGS) entry which is preliminary data.</text>
</comment>
<reference evidence="2 3" key="1">
    <citation type="submission" date="2024-04" db="EMBL/GenBank/DDBJ databases">
        <title>Phyllosticta paracitricarpa is synonymous to the EU quarantine fungus P. citricarpa based on phylogenomic analyses.</title>
        <authorList>
            <consortium name="Lawrence Berkeley National Laboratory"/>
            <person name="Van ingen-buijs V.A."/>
            <person name="Van westerhoven A.C."/>
            <person name="Haridas S."/>
            <person name="Skiadas P."/>
            <person name="Martin F."/>
            <person name="Groenewald J.Z."/>
            <person name="Crous P.W."/>
            <person name="Seidl M.F."/>
        </authorList>
    </citation>
    <scope>NUCLEOTIDE SEQUENCE [LARGE SCALE GENOMIC DNA]</scope>
    <source>
        <strain evidence="2 3">CPC 17464</strain>
    </source>
</reference>
<feature type="compositionally biased region" description="Low complexity" evidence="1">
    <location>
        <begin position="45"/>
        <end position="57"/>
    </location>
</feature>
<protein>
    <submittedName>
        <fullName evidence="2">Uncharacterized protein</fullName>
    </submittedName>
</protein>
<keyword evidence="3" id="KW-1185">Reference proteome</keyword>
<gene>
    <name evidence="2" type="ORF">J3D65DRAFT_699780</name>
</gene>
<organism evidence="2 3">
    <name type="scientific">Phyllosticta citribraziliensis</name>
    <dbReference type="NCBI Taxonomy" id="989973"/>
    <lineage>
        <taxon>Eukaryota</taxon>
        <taxon>Fungi</taxon>
        <taxon>Dikarya</taxon>
        <taxon>Ascomycota</taxon>
        <taxon>Pezizomycotina</taxon>
        <taxon>Dothideomycetes</taxon>
        <taxon>Dothideomycetes incertae sedis</taxon>
        <taxon>Botryosphaeriales</taxon>
        <taxon>Phyllostictaceae</taxon>
        <taxon>Phyllosticta</taxon>
    </lineage>
</organism>
<name>A0ABR1LJ98_9PEZI</name>
<feature type="region of interest" description="Disordered" evidence="1">
    <location>
        <begin position="1"/>
        <end position="63"/>
    </location>
</feature>
<accession>A0ABR1LJ98</accession>
<evidence type="ECO:0000256" key="1">
    <source>
        <dbReference type="SAM" id="MobiDB-lite"/>
    </source>
</evidence>
<dbReference type="GeneID" id="92036974"/>
<feature type="compositionally biased region" description="Low complexity" evidence="1">
    <location>
        <begin position="18"/>
        <end position="30"/>
    </location>
</feature>
<dbReference type="Proteomes" id="UP001360953">
    <property type="component" value="Unassembled WGS sequence"/>
</dbReference>
<sequence>MDNNDRRQRQQNPPGYAPQQGLIQQPQQYPAVSGADRFRQNPLTAQQSPSSAPSSGRAGTGQGYGYGGYGEGAQFVGSSIQAGALQYPPEYGQDQQRTPQQYSQYASNMMYNVPAQQQAAPQSPYESVQQYQPRQSAAIEVLSTQFGVPQQYYGVPGESGPTSAPAAGMAAQNVPSQYPNLSYTTQSPVGRDPLAPAYATGMSDPTQGGSHGAYAQPNYPASGASSDWDNAYAEYQTQVKRTFELIRDGRLSEGGTCLLRITKWLLGNAEALAELTIGLVRDDESMQQDRLKLWEEFNTAWLSILQSQKDMSQEMAESGQPPRPPRTMMDYEFMESMGKELVSLCDNMEKHGLVDYQMGVWEEEIIAILTRCLDLLEEHTGAGSAGAQTTSTARRR</sequence>
<dbReference type="EMBL" id="JBBPEH010000008">
    <property type="protein sequence ID" value="KAK7535270.1"/>
    <property type="molecule type" value="Genomic_DNA"/>
</dbReference>
<proteinExistence type="predicted"/>
<dbReference type="RefSeq" id="XP_066653995.1">
    <property type="nucleotide sequence ID" value="XM_066804068.1"/>
</dbReference>
<evidence type="ECO:0000313" key="3">
    <source>
        <dbReference type="Proteomes" id="UP001360953"/>
    </source>
</evidence>